<gene>
    <name evidence="1" type="ORF">O181_025050</name>
</gene>
<dbReference type="EMBL" id="AVOT02008115">
    <property type="protein sequence ID" value="MBW0485335.1"/>
    <property type="molecule type" value="Genomic_DNA"/>
</dbReference>
<dbReference type="OrthoDB" id="2507113at2759"/>
<comment type="caution">
    <text evidence="1">The sequence shown here is derived from an EMBL/GenBank/DDBJ whole genome shotgun (WGS) entry which is preliminary data.</text>
</comment>
<proteinExistence type="predicted"/>
<protein>
    <submittedName>
        <fullName evidence="1">Uncharacterized protein</fullName>
    </submittedName>
</protein>
<organism evidence="1 2">
    <name type="scientific">Austropuccinia psidii MF-1</name>
    <dbReference type="NCBI Taxonomy" id="1389203"/>
    <lineage>
        <taxon>Eukaryota</taxon>
        <taxon>Fungi</taxon>
        <taxon>Dikarya</taxon>
        <taxon>Basidiomycota</taxon>
        <taxon>Pucciniomycotina</taxon>
        <taxon>Pucciniomycetes</taxon>
        <taxon>Pucciniales</taxon>
        <taxon>Sphaerophragmiaceae</taxon>
        <taxon>Austropuccinia</taxon>
    </lineage>
</organism>
<evidence type="ECO:0000313" key="1">
    <source>
        <dbReference type="EMBL" id="MBW0485335.1"/>
    </source>
</evidence>
<keyword evidence="2" id="KW-1185">Reference proteome</keyword>
<sequence>MIDFSIKYVVASLARLGIHCWAPDPNEASNTLYNKACRVSALQKFCQIAISGAYEYMNINLVYLENIQILTDVYNHFVNWYMAQQFKKEAKEAGKNAKDKERRAVLRYRLRLKNLWYTFAVANGFPNRYQIILADPKAHRNDEFDPISNKYMIKKLECGSEKATIFMRRFNEEIVKAESTSRKKSQRC</sequence>
<dbReference type="AlphaFoldDB" id="A0A9Q3H0Q6"/>
<reference evidence="1" key="1">
    <citation type="submission" date="2021-03" db="EMBL/GenBank/DDBJ databases">
        <title>Draft genome sequence of rust myrtle Austropuccinia psidii MF-1, a brazilian biotype.</title>
        <authorList>
            <person name="Quecine M.C."/>
            <person name="Pachon D.M.R."/>
            <person name="Bonatelli M.L."/>
            <person name="Correr F.H."/>
            <person name="Franceschini L.M."/>
            <person name="Leite T.F."/>
            <person name="Margarido G.R.A."/>
            <person name="Almeida C.A."/>
            <person name="Ferrarezi J.A."/>
            <person name="Labate C.A."/>
        </authorList>
    </citation>
    <scope>NUCLEOTIDE SEQUENCE</scope>
    <source>
        <strain evidence="1">MF-1</strain>
    </source>
</reference>
<evidence type="ECO:0000313" key="2">
    <source>
        <dbReference type="Proteomes" id="UP000765509"/>
    </source>
</evidence>
<dbReference type="Proteomes" id="UP000765509">
    <property type="component" value="Unassembled WGS sequence"/>
</dbReference>
<accession>A0A9Q3H0Q6</accession>
<name>A0A9Q3H0Q6_9BASI</name>